<comment type="subcellular location">
    <subcellularLocation>
        <location evidence="1">Cytoplasm</location>
    </subcellularLocation>
</comment>
<keyword evidence="9" id="KW-1185">Reference proteome</keyword>
<evidence type="ECO:0000256" key="1">
    <source>
        <dbReference type="ARBA" id="ARBA00004496"/>
    </source>
</evidence>
<dbReference type="InterPro" id="IPR046439">
    <property type="entry name" value="ZF_RZ_dom"/>
</dbReference>
<dbReference type="InterPro" id="IPR031248">
    <property type="entry name" value="RNF213"/>
</dbReference>
<dbReference type="GO" id="GO:0016887">
    <property type="term" value="F:ATP hydrolysis activity"/>
    <property type="evidence" value="ECO:0007669"/>
    <property type="project" value="InterPro"/>
</dbReference>
<dbReference type="PANTHER" id="PTHR22605">
    <property type="entry name" value="RZ-TYPE DOMAIN-CONTAINING PROTEIN"/>
    <property type="match status" value="1"/>
</dbReference>
<organism evidence="8 9">
    <name type="scientific">Paraglomus occultum</name>
    <dbReference type="NCBI Taxonomy" id="144539"/>
    <lineage>
        <taxon>Eukaryota</taxon>
        <taxon>Fungi</taxon>
        <taxon>Fungi incertae sedis</taxon>
        <taxon>Mucoromycota</taxon>
        <taxon>Glomeromycotina</taxon>
        <taxon>Glomeromycetes</taxon>
        <taxon>Paraglomerales</taxon>
        <taxon>Paraglomeraceae</taxon>
        <taxon>Paraglomus</taxon>
    </lineage>
</organism>
<dbReference type="OrthoDB" id="2400221at2759"/>
<dbReference type="Pfam" id="PF20173">
    <property type="entry name" value="ZnF_RZ-type"/>
    <property type="match status" value="1"/>
</dbReference>
<keyword evidence="4" id="KW-0863">Zinc-finger</keyword>
<evidence type="ECO:0000313" key="9">
    <source>
        <dbReference type="Proteomes" id="UP000789572"/>
    </source>
</evidence>
<keyword evidence="5" id="KW-0862">Zinc</keyword>
<dbReference type="SUPFAM" id="SSF52540">
    <property type="entry name" value="P-loop containing nucleoside triphosphate hydrolases"/>
    <property type="match status" value="2"/>
</dbReference>
<dbReference type="GO" id="GO:0008270">
    <property type="term" value="F:zinc ion binding"/>
    <property type="evidence" value="ECO:0007669"/>
    <property type="project" value="UniProtKB-KW"/>
</dbReference>
<feature type="non-terminal residue" evidence="8">
    <location>
        <position position="1"/>
    </location>
</feature>
<protein>
    <submittedName>
        <fullName evidence="8">2604_t:CDS:1</fullName>
    </submittedName>
</protein>
<reference evidence="8" key="1">
    <citation type="submission" date="2021-06" db="EMBL/GenBank/DDBJ databases">
        <authorList>
            <person name="Kallberg Y."/>
            <person name="Tangrot J."/>
            <person name="Rosling A."/>
        </authorList>
    </citation>
    <scope>NUCLEOTIDE SEQUENCE</scope>
    <source>
        <strain evidence="8">IA702</strain>
    </source>
</reference>
<evidence type="ECO:0000256" key="2">
    <source>
        <dbReference type="ARBA" id="ARBA00022490"/>
    </source>
</evidence>
<keyword evidence="3" id="KW-0479">Metal-binding</keyword>
<keyword evidence="6" id="KW-0391">Immunity</keyword>
<feature type="domain" description="RZ-type" evidence="7">
    <location>
        <begin position="2360"/>
        <end position="2436"/>
    </location>
</feature>
<sequence>LFVAACNDKFRVPNIIMSLYANHGSYPEPWQVFICRTTTTAEELTLFIKRCFFAAANGYRDYLYCIANLEFLEFELQYNLVKDIRTLLEKEKDYKLALICCREHGIHHHILDQFSNHVYNTIGLEEASMKNMYKELCPNVACISSDLSGQGKTEYVKQTCMKAKSIPKSVLISDGMHYDRLVRQLHECRLKRLESLHLNIVSVDNAAEVNMFIFEFLTLGMVSNKVHIATLPKQAILIEIASTVDQYLLESLPIIKCLPRKHLTWNINNFIVSSEVHSPIQIVCRYLDIYTKKAIDDDDVFFDETVAKQLPQARCRELIQQYFFANNPETIASYRFVEIFVRVLADQLVRLTSSSFFRVENLKLMMRNSDVRSTLLETLLRVSKDFATRSVESKAAQKASTAAAADNARLATIVKWDDSNHLLVFFLSQTPDSICALYRDRTKVPDNVRRLLWSQKASDRARLETFKLENYHEMTTQVLQERLECIARTSMERQKFPAYALSADNLIKMALILLRARASIPVVVCGEAGCGKTSLIGYLAEVVGVKFCNLSLHAGIVENQILTFMREGNKLAGKGEVWLFFDEINTCNHIGLLADLIAHRTLLGKPIHSNIRLFAACNPYRLRVGNDNVAGLAKRRVYQEQSQLVYQVHPLPDQILDYVWDFGVLKPEDERVYIKIMVESQISKVGVISDLLFESQMYIRKIEGDQSVSLRDVRRAIRLIMWFHKSLQDRLKLMEDEKKKRKSKHYYDGGYNVNNYPPKDKYFFERCIVLSLGLCYQARLYDQGEREEYRKQMARIFEKHKVRLTAEDFKRYLKEEQNDWIRRMARPPATALNEALLENVLVMIVCIMTKIPVFIIGAPGSSKSLAIRLVSSNLRGTDSDDEYFRKLPQVVIIPHQGSSSSTSDGILKVFQKAENIQKSKSDNFNLQAVVLLDEVGLAETSPFNPLKVLHALLEPSYPKDGPEVSVIGISNWRLDNSKSSRALLVQRPQLSEKDLVETALSLLLKGERGPSIDMNRRNIQNLAKAYTDYQKNQKYPNFHGLRDYYALVKSLSRGKLTMDSIQLALARNFGGTDQMKAICEDYFGNVLKEAGRLFGYSYDRIPVEKLINENLQEKDARHLMIIGKSDSIVNILTYHLRSLDMDPMVLCGSQFPDDAEGDYSYGVLSRVMMCVEAGKPLILTDLDIIYGSLYDLWNQNYITQGSKDDPKYYTRVALGAYANPMCYVHPNFRCVLVFDEKLVYDADPPLLNRFEKQRLTINDTLTEEQSPLYLQLENWVKSISTITRMEGINTTGGFTEADLFIGYDKDETLQSLVIDECKKSLTRDYEEILERCKERLIKIASSDGLVRATYSALATEPDEVMKWRTSYFTHGEHDHIAAYFEQLLANSLYNEGYQLIIHTFSNINTDVKGCLKSLLKCQVDKLSTFKAEAQLQSRIKHFWFESDDELLLLQCDLSTTRAGSIKLAKFIIEQLRNEYFARRQRNEYVNRPAKHACIILHHHRDQTNTSSFNFMCGWEQVTIETLVPQEKPLSALIEGDLSEVINSTYPFEEILQQELLWCLLCIKYPNSSQSIEHVRRLIEEIPNKKAFVDILKKRIMQWIDENTKPNWQLRVASDKRAIYLHSSFAGALLAYIRVLVRKPIAQLLYALEKHCALLTFFNITDDLKEDEELIEFWKDMYLNKKIIDIEAIKEPGPDNYAIASGLHDLHFPFSYYFMNQINSFKKIYVDDIAELEEDENNVDENGELNENVVEAYLDKFEDNIFSALPTLRSAPLRRFSKLYFRDFVTVIASNHGGDKVTGILKSLLSRLMGEDKVLNPIQLHVYWWTKSNAVLAQMQLASLCPTIMENLDDYDEDEETFEQHIIREVSQIFLDELRQLPGEEDVHDKAIKWQLDVTNIMSLCVQLPGYDEVKSFQLLRICNDLLSTQAIPVDRLTNIINFDDEDFLSANFLNEVLNILDNLEPTEKNLTSRQSFLLRFLNMIENDSEVQLFLYDKIFQPAEPLRFTAAVILHILSAEDIENDNIFPLLVQNPMDAFAKSRRLEAVNSRLKLHDPNSQMITLCCDIIQQNFFNELDFQVLARLFHSASQAIRGTMSEPLQRICSVALLKQFVQEFWESAGLDKPTVQKIELNFMLTDDTQTLMNDLNNAMELNHAQIHSLKVYFLKNLRSRGFTIDDLKKFCIVQKGLLPWLAKLPWDYVNQASRIPFNPYGLVQEYGDAEKAYAAMTRVLDRDQLGDIVKDALKAESLNSRIALIGIIVNHLYGIRASREMTHNENEVAKFLRGQIDKNKFSASYKHLALNLITNNHALLAVRQQTDNAEFIMRLVLVHIVAVHASLPAESSPLTLYLQGLQVVRNHFILTCPSDEETMIINALNDAHPGNGISRYQCKCGYKYFVADCGNVVMALRCPDCAADLGGHQYGVPAAGQQRLDNKPILQNVGNKDKPGYIVEGVMEDARRNVRALTSAAYRILHLFVHALIGVSAPSPNVNAFLNANGNPINDPIAYCRNHITNDWAILKTLLACDDETLALIIHSILYSIMADKPNMDAHIKTAAARDQWEQYFRDKYVTPIIKNVAATAMDTRTKMERAEPEEKQKAALLETEINETLLLTDEYSKNHLPGLWRKVVGVNRESFAAYFANNEQYKATFPFINVFFKHEEKLPLVKHIWPIVKFTQTLTSRLTYRLTRQKAQQITFRDFLTNEEQNGAHQDVMRSLIESFDNFKNAWNSVRCFIDRYQCHELGPCPEITADSSIAFGLLEDNDAGIYLCAMLEYLMNIQNQFLTDVAAIPSESCRSLKFIERQINTKRVDQEDKILSTTTTQYYIRCVRLEDARKQNIIDYEWDIDLLKYSQRNLNFGHGQEISYDLYKIEAELALWLVRNKALLEPVENNGLPLEKVAYHMELFEMCQVILEEIKKKIPQEPIPHEKVALITGTSSVGTFEKFSMLQTSSIEKPNDLLSALEILLCFVKRMPTGDGDVLLHDYVKQWMKIETLEKHAEMKKILKAGLKLKHVVSLYELVEDRVADLLINSVDPKYKRDMVPEIHNELMDACEFEDTGGRLGKIPAAAFAKALKRFALRVLSVKPVDEKSKLNLYLSQMNFWSDVPEEIVEDYFPENLLVAH</sequence>
<dbReference type="CDD" id="cd00009">
    <property type="entry name" value="AAA"/>
    <property type="match status" value="1"/>
</dbReference>
<dbReference type="GO" id="GO:0002376">
    <property type="term" value="P:immune system process"/>
    <property type="evidence" value="ECO:0007669"/>
    <property type="project" value="UniProtKB-KW"/>
</dbReference>
<evidence type="ECO:0000256" key="5">
    <source>
        <dbReference type="ARBA" id="ARBA00022833"/>
    </source>
</evidence>
<dbReference type="InterPro" id="IPR027417">
    <property type="entry name" value="P-loop_NTPase"/>
</dbReference>
<dbReference type="GO" id="GO:0005737">
    <property type="term" value="C:cytoplasm"/>
    <property type="evidence" value="ECO:0007669"/>
    <property type="project" value="UniProtKB-SubCell"/>
</dbReference>
<proteinExistence type="predicted"/>
<evidence type="ECO:0000259" key="7">
    <source>
        <dbReference type="PROSITE" id="PS51981"/>
    </source>
</evidence>
<evidence type="ECO:0000256" key="6">
    <source>
        <dbReference type="ARBA" id="ARBA00022859"/>
    </source>
</evidence>
<keyword evidence="2" id="KW-0963">Cytoplasm</keyword>
<gene>
    <name evidence="8" type="ORF">POCULU_LOCUS6873</name>
</gene>
<dbReference type="PROSITE" id="PS51981">
    <property type="entry name" value="ZF_RZ"/>
    <property type="match status" value="1"/>
</dbReference>
<evidence type="ECO:0000256" key="3">
    <source>
        <dbReference type="ARBA" id="ARBA00022723"/>
    </source>
</evidence>
<feature type="non-terminal residue" evidence="8">
    <location>
        <position position="3119"/>
    </location>
</feature>
<comment type="caution">
    <text evidence="8">The sequence shown here is derived from an EMBL/GenBank/DDBJ whole genome shotgun (WGS) entry which is preliminary data.</text>
</comment>
<dbReference type="PANTHER" id="PTHR22605:SF1">
    <property type="entry name" value="RZ-TYPE DOMAIN-CONTAINING PROTEIN"/>
    <property type="match status" value="1"/>
</dbReference>
<evidence type="ECO:0000256" key="4">
    <source>
        <dbReference type="ARBA" id="ARBA00022771"/>
    </source>
</evidence>
<dbReference type="Proteomes" id="UP000789572">
    <property type="component" value="Unassembled WGS sequence"/>
</dbReference>
<dbReference type="SMART" id="SM00382">
    <property type="entry name" value="AAA"/>
    <property type="match status" value="2"/>
</dbReference>
<name>A0A9N9C6L0_9GLOM</name>
<dbReference type="Gene3D" id="3.40.50.300">
    <property type="entry name" value="P-loop containing nucleotide triphosphate hydrolases"/>
    <property type="match status" value="1"/>
</dbReference>
<dbReference type="GO" id="GO:0004842">
    <property type="term" value="F:ubiquitin-protein transferase activity"/>
    <property type="evidence" value="ECO:0007669"/>
    <property type="project" value="InterPro"/>
</dbReference>
<accession>A0A9N9C6L0</accession>
<dbReference type="EMBL" id="CAJVPJ010001384">
    <property type="protein sequence ID" value="CAG8588982.1"/>
    <property type="molecule type" value="Genomic_DNA"/>
</dbReference>
<evidence type="ECO:0000313" key="8">
    <source>
        <dbReference type="EMBL" id="CAG8588982.1"/>
    </source>
</evidence>
<dbReference type="InterPro" id="IPR003593">
    <property type="entry name" value="AAA+_ATPase"/>
</dbReference>